<name>A0A6P5LX60_PHACI</name>
<evidence type="ECO:0000256" key="1">
    <source>
        <dbReference type="SAM" id="MobiDB-lite"/>
    </source>
</evidence>
<dbReference type="KEGG" id="pcw:110221494"/>
<dbReference type="InterPro" id="IPR027941">
    <property type="entry name" value="PLAC9"/>
</dbReference>
<gene>
    <name evidence="3" type="primary">PLAC9</name>
</gene>
<reference evidence="3" key="1">
    <citation type="submission" date="2025-08" db="UniProtKB">
        <authorList>
            <consortium name="RefSeq"/>
        </authorList>
    </citation>
    <scope>IDENTIFICATION</scope>
    <source>
        <tissue evidence="3">Spleen</tissue>
    </source>
</reference>
<protein>
    <submittedName>
        <fullName evidence="3">Placenta-specific protein 9 isoform X1</fullName>
    </submittedName>
</protein>
<evidence type="ECO:0000313" key="2">
    <source>
        <dbReference type="Proteomes" id="UP000515140"/>
    </source>
</evidence>
<dbReference type="AlphaFoldDB" id="A0A6P5LX60"/>
<dbReference type="FunCoup" id="A0A6P5LX60">
    <property type="interactions" value="8"/>
</dbReference>
<accession>A0A6P5LX60</accession>
<proteinExistence type="predicted"/>
<organism evidence="2 3">
    <name type="scientific">Phascolarctos cinereus</name>
    <name type="common">Koala</name>
    <dbReference type="NCBI Taxonomy" id="38626"/>
    <lineage>
        <taxon>Eukaryota</taxon>
        <taxon>Metazoa</taxon>
        <taxon>Chordata</taxon>
        <taxon>Craniata</taxon>
        <taxon>Vertebrata</taxon>
        <taxon>Euteleostomi</taxon>
        <taxon>Mammalia</taxon>
        <taxon>Metatheria</taxon>
        <taxon>Diprotodontia</taxon>
        <taxon>Phascolarctidae</taxon>
        <taxon>Phascolarctos</taxon>
    </lineage>
</organism>
<dbReference type="Proteomes" id="UP000515140">
    <property type="component" value="Unplaced"/>
</dbReference>
<dbReference type="RefSeq" id="XP_020861843.1">
    <property type="nucleotide sequence ID" value="XM_021006184.1"/>
</dbReference>
<feature type="region of interest" description="Disordered" evidence="1">
    <location>
        <begin position="117"/>
        <end position="138"/>
    </location>
</feature>
<dbReference type="PANTHER" id="PTHR37355:SF1">
    <property type="entry name" value="PLACENTA-SPECIFIC PROTEIN 9"/>
    <property type="match status" value="1"/>
</dbReference>
<keyword evidence="2" id="KW-1185">Reference proteome</keyword>
<dbReference type="Pfam" id="PF15205">
    <property type="entry name" value="PLAC9"/>
    <property type="match status" value="1"/>
</dbReference>
<dbReference type="GeneID" id="110221494"/>
<dbReference type="InParanoid" id="A0A6P5LX60"/>
<dbReference type="CTD" id="219348"/>
<evidence type="ECO:0000313" key="3">
    <source>
        <dbReference type="RefSeq" id="XP_020861843.1"/>
    </source>
</evidence>
<feature type="compositionally biased region" description="Acidic residues" evidence="1">
    <location>
        <begin position="129"/>
        <end position="138"/>
    </location>
</feature>
<sequence length="138" mass="15426">MKLTFSLHQQQLAKPFPLISLHMKQVKNAAQPFRSSPGNADQWMKWCEEHKALHSRLDLVEETLDKTVEHLESEVKNLLNLMDGIAWNLPPEPGSPAENFFGDGGKIDMAGSCHLFSSADEQRELPADREEDAGGGEM</sequence>
<dbReference type="PANTHER" id="PTHR37355">
    <property type="entry name" value="PLACENTA-SPECIFIC PROTEIN 9"/>
    <property type="match status" value="1"/>
</dbReference>